<evidence type="ECO:0000256" key="6">
    <source>
        <dbReference type="ARBA" id="ARBA00022840"/>
    </source>
</evidence>
<evidence type="ECO:0000256" key="3">
    <source>
        <dbReference type="ARBA" id="ARBA00022741"/>
    </source>
</evidence>
<evidence type="ECO:0000313" key="17">
    <source>
        <dbReference type="EMBL" id="CAH1098967.1"/>
    </source>
</evidence>
<comment type="catalytic activity">
    <reaction evidence="10">
        <text>Couples ATP hydrolysis with the unwinding of duplex DNA by translocating in the 3'-5' direction.</text>
        <dbReference type="EC" id="5.6.2.4"/>
    </reaction>
</comment>
<dbReference type="PANTHER" id="PTHR13710">
    <property type="entry name" value="DNA HELICASE RECQ FAMILY MEMBER"/>
    <property type="match status" value="1"/>
</dbReference>
<evidence type="ECO:0000256" key="9">
    <source>
        <dbReference type="ARBA" id="ARBA00023242"/>
    </source>
</evidence>
<dbReference type="InterPro" id="IPR001878">
    <property type="entry name" value="Znf_CCHC"/>
</dbReference>
<keyword evidence="7" id="KW-0238">DNA-binding</keyword>
<dbReference type="SMART" id="SM00343">
    <property type="entry name" value="ZnF_C2HC"/>
    <property type="match status" value="1"/>
</dbReference>
<keyword evidence="3" id="KW-0547">Nucleotide-binding</keyword>
<evidence type="ECO:0000256" key="2">
    <source>
        <dbReference type="ARBA" id="ARBA00005446"/>
    </source>
</evidence>
<evidence type="ECO:0000256" key="4">
    <source>
        <dbReference type="ARBA" id="ARBA00022801"/>
    </source>
</evidence>
<dbReference type="SMART" id="SM00487">
    <property type="entry name" value="DEXDc"/>
    <property type="match status" value="1"/>
</dbReference>
<dbReference type="Gene3D" id="1.10.10.1460">
    <property type="match status" value="1"/>
</dbReference>
<dbReference type="FunFam" id="3.40.50.300:FF:000772">
    <property type="entry name" value="ATP-dependent DNA helicase Q4"/>
    <property type="match status" value="1"/>
</dbReference>
<dbReference type="InterPro" id="IPR036875">
    <property type="entry name" value="Znf_CCHC_sf"/>
</dbReference>
<feature type="domain" description="CCHC-type" evidence="14">
    <location>
        <begin position="723"/>
        <end position="739"/>
    </location>
</feature>
<feature type="region of interest" description="Disordered" evidence="13">
    <location>
        <begin position="176"/>
        <end position="201"/>
    </location>
</feature>
<dbReference type="SUPFAM" id="SSF57756">
    <property type="entry name" value="Retrovirus zinc finger-like domains"/>
    <property type="match status" value="1"/>
</dbReference>
<evidence type="ECO:0000256" key="7">
    <source>
        <dbReference type="ARBA" id="ARBA00023125"/>
    </source>
</evidence>
<dbReference type="CDD" id="cd18018">
    <property type="entry name" value="DEXHc_RecQ4-like"/>
    <property type="match status" value="1"/>
</dbReference>
<dbReference type="GO" id="GO:0016787">
    <property type="term" value="F:hydrolase activity"/>
    <property type="evidence" value="ECO:0007669"/>
    <property type="project" value="UniProtKB-KW"/>
</dbReference>
<dbReference type="FunFam" id="3.40.50.300:FF:001084">
    <property type="entry name" value="RecQ like helicase 4"/>
    <property type="match status" value="1"/>
</dbReference>
<dbReference type="GO" id="GO:0005524">
    <property type="term" value="F:ATP binding"/>
    <property type="evidence" value="ECO:0007669"/>
    <property type="project" value="UniProtKB-KW"/>
</dbReference>
<feature type="domain" description="Helicase C-terminal" evidence="16">
    <location>
        <begin position="1126"/>
        <end position="1207"/>
    </location>
</feature>
<dbReference type="GO" id="GO:0005694">
    <property type="term" value="C:chromosome"/>
    <property type="evidence" value="ECO:0007669"/>
    <property type="project" value="TreeGrafter"/>
</dbReference>
<evidence type="ECO:0000256" key="11">
    <source>
        <dbReference type="ARBA" id="ARBA00034808"/>
    </source>
</evidence>
<evidence type="ECO:0000259" key="15">
    <source>
        <dbReference type="SMART" id="SM00487"/>
    </source>
</evidence>
<evidence type="ECO:0000256" key="5">
    <source>
        <dbReference type="ARBA" id="ARBA00022806"/>
    </source>
</evidence>
<dbReference type="Pfam" id="PF00098">
    <property type="entry name" value="zf-CCHC"/>
    <property type="match status" value="1"/>
</dbReference>
<comment type="catalytic activity">
    <reaction evidence="12">
        <text>ATP + H2O = ADP + phosphate + H(+)</text>
        <dbReference type="Rhea" id="RHEA:13065"/>
        <dbReference type="ChEBI" id="CHEBI:15377"/>
        <dbReference type="ChEBI" id="CHEBI:15378"/>
        <dbReference type="ChEBI" id="CHEBI:30616"/>
        <dbReference type="ChEBI" id="CHEBI:43474"/>
        <dbReference type="ChEBI" id="CHEBI:456216"/>
    </reaction>
</comment>
<keyword evidence="6" id="KW-0067">ATP-binding</keyword>
<dbReference type="EMBL" id="OV651813">
    <property type="protein sequence ID" value="CAH1098967.1"/>
    <property type="molecule type" value="Genomic_DNA"/>
</dbReference>
<comment type="subcellular location">
    <subcellularLocation>
        <location evidence="1">Nucleus</location>
    </subcellularLocation>
</comment>
<evidence type="ECO:0000259" key="14">
    <source>
        <dbReference type="SMART" id="SM00343"/>
    </source>
</evidence>
<evidence type="ECO:0000313" key="18">
    <source>
        <dbReference type="Proteomes" id="UP001153636"/>
    </source>
</evidence>
<protein>
    <recommendedName>
        <fullName evidence="11">DNA 3'-5' helicase</fullName>
        <ecNumber evidence="11">5.6.2.4</ecNumber>
    </recommendedName>
</protein>
<dbReference type="Proteomes" id="UP001153636">
    <property type="component" value="Chromosome 1"/>
</dbReference>
<keyword evidence="9" id="KW-0539">Nucleus</keyword>
<dbReference type="GO" id="GO:0009378">
    <property type="term" value="F:four-way junction helicase activity"/>
    <property type="evidence" value="ECO:0007669"/>
    <property type="project" value="TreeGrafter"/>
</dbReference>
<feature type="compositionally biased region" description="Basic and acidic residues" evidence="13">
    <location>
        <begin position="644"/>
        <end position="656"/>
    </location>
</feature>
<feature type="region of interest" description="Disordered" evidence="13">
    <location>
        <begin position="411"/>
        <end position="594"/>
    </location>
</feature>
<evidence type="ECO:0000256" key="13">
    <source>
        <dbReference type="SAM" id="MobiDB-lite"/>
    </source>
</evidence>
<evidence type="ECO:0000259" key="16">
    <source>
        <dbReference type="SMART" id="SM00490"/>
    </source>
</evidence>
<feature type="region of interest" description="Disordered" evidence="13">
    <location>
        <begin position="628"/>
        <end position="656"/>
    </location>
</feature>
<evidence type="ECO:0000256" key="8">
    <source>
        <dbReference type="ARBA" id="ARBA00023235"/>
    </source>
</evidence>
<feature type="domain" description="Helicase ATP-binding" evidence="15">
    <location>
        <begin position="867"/>
        <end position="1072"/>
    </location>
</feature>
<feature type="compositionally biased region" description="Basic residues" evidence="13">
    <location>
        <begin position="418"/>
        <end position="428"/>
    </location>
</feature>
<evidence type="ECO:0000256" key="10">
    <source>
        <dbReference type="ARBA" id="ARBA00034617"/>
    </source>
</evidence>
<dbReference type="GO" id="GO:0005737">
    <property type="term" value="C:cytoplasm"/>
    <property type="evidence" value="ECO:0007669"/>
    <property type="project" value="TreeGrafter"/>
</dbReference>
<dbReference type="SMART" id="SM00490">
    <property type="entry name" value="HELICc"/>
    <property type="match status" value="1"/>
</dbReference>
<dbReference type="GO" id="GO:0005634">
    <property type="term" value="C:nucleus"/>
    <property type="evidence" value="ECO:0007669"/>
    <property type="project" value="UniProtKB-SubCell"/>
</dbReference>
<dbReference type="GO" id="GO:0003677">
    <property type="term" value="F:DNA binding"/>
    <property type="evidence" value="ECO:0007669"/>
    <property type="project" value="UniProtKB-KW"/>
</dbReference>
<keyword evidence="4" id="KW-0378">Hydrolase</keyword>
<feature type="compositionally biased region" description="Basic and acidic residues" evidence="13">
    <location>
        <begin position="465"/>
        <end position="498"/>
    </location>
</feature>
<keyword evidence="18" id="KW-1185">Reference proteome</keyword>
<sequence length="1551" mass="176604">MECLEPELQQTYDKCKYIVKVWEYKFQKKYKRVPSKLDIKEASRDVRNAYRKYFQLKTAILDQSFKGIEGFDDLEEEDEIDRNENSSNLELQTQIHSDNNDFIFIEPTKDNLPTILEENNTTPIENLNISEKIWGTHLNNEKDEQKPQEQGPKPNLNLNISKKLFCGSKFTKRNPRKSLTLSQKNKTDTDNKVTLSQPSPSFTSFSSEEAINLLQNDILDKPFKTVSHFEGSLSQPMNLVQTFFDHNHPRPLKTVDAGWLKRVAQITGTSQENPELTLTQQSIEDQPEFTKLDYDSDDIIENSDEEESFKSSQPLHVAKKRKIENQNVPNNLIHESVRSVEDSVKPSDVKEDNQISLKVINEVGKEDFKELVLEDKTKSLNEDLVDVPETGEDCLNEKLKDTLKDKKYKITNAATKNTPRKTTTRKSPKTNVLLQDTAKNKPAEETSNTFDPVKRMNKTKRTPKKSKEPKTPKKSKEPKTPKKSKEPKTPKKSKEPKTPKNTKPSPSQISERRSSRKTKVKVNLKEFSSDEELFYTDTDERDPEFTLTDNKKKQNEPFTSDEESTPKKSPKVTKKRTLKSTGKKRVKKIQEIDDTEEDTQPYDLEFSVKPRIVAPRFGNVKEVLRKNKNQTKMKESVAADSENSDEKALIKDRRQQARDKLEKKITSGSLNDNFVRIDIRKKVFVRGKIGKNFSKYKKSQWKKAKALTGPDMDMGGCDGGMLSCFNCGQVGHFARYCPAKKGDNLLALNAADEEEECAFPTLEEASKMAEEGNLNVRKPKVALKEIQNSESNDVINDNEETDDLFDDDIDSEQLLLETLKLEEYIKKLDVQMYIDNVKVVEPYYKLNEDNSLIETPQEVFEVLEKFGHSSFRPGQEQAIMRILSGKSTLVTLSTGSGKSLCYQLPAYLYSQREPCISLIISPLVSLMDDQVLGIAKFLKAACLHSNQTSAQRKKILEAISLGELSVLLVSPEAVVSGEKQRGFSSFLRKLPPIAFACIDEAHCVSQWSHNFRPSYLMICRVLRDSLGIKTILGLTATATKATQSSIIKHLQIPDGEEGVISDIPLPDNLQLSVSKEPIRDHALLNLLLSDRFKECNSIIVYCTRRQECERIAGFLRTSLKYEQPVKETNKKRKRVHLQAEPYHAGLAASRRRTIQNAFMSGELKIVVATVAFGMGINKSDIRSVIHYNMPSSFESYVQEVGRAGRDGLNAHCHVFLDSLGRDENELRRHIHSNSIDRHVIRKLLEKVFIPCSCKEQCLKHEVAFSIESTVRALDIPEENISTLLCYLELHENKYIELLSPGYTKCKVVSYCGPMQIRKMAKECPPLAMALALHKNEETKDANILEFPVVDVAAAMGWESGICKFKLKNLEWTTVNGQQKRSPLNIQFFDLGFRLLAPGNLSGDQLDDALDSLYNRVVEQGKTALLQLNAIHQTLSQVAKASFQTSSSTESDQLVKSRVREYFNSPNPLKLVSEIEYPKFSEEQLISDIRALILMYRDNTFTARAVARIFQGIPSPNYPAVVWGRCKFWRSHLDKDFHVIVRTATKEIIKLR</sequence>
<dbReference type="GO" id="GO:0043138">
    <property type="term" value="F:3'-5' DNA helicase activity"/>
    <property type="evidence" value="ECO:0007669"/>
    <property type="project" value="UniProtKB-EC"/>
</dbReference>
<dbReference type="PANTHER" id="PTHR13710:SF108">
    <property type="entry name" value="ATP-DEPENDENT DNA HELICASE Q4"/>
    <property type="match status" value="1"/>
</dbReference>
<feature type="compositionally biased region" description="Basic residues" evidence="13">
    <location>
        <begin position="568"/>
        <end position="587"/>
    </location>
</feature>
<dbReference type="Pfam" id="PF00270">
    <property type="entry name" value="DEAD"/>
    <property type="match status" value="1"/>
</dbReference>
<comment type="similarity">
    <text evidence="2">Belongs to the helicase family. RecQ subfamily.</text>
</comment>
<keyword evidence="8" id="KW-0413">Isomerase</keyword>
<accession>A0A9P0C8J7</accession>
<organism evidence="17 18">
    <name type="scientific">Psylliodes chrysocephalus</name>
    <dbReference type="NCBI Taxonomy" id="3402493"/>
    <lineage>
        <taxon>Eukaryota</taxon>
        <taxon>Metazoa</taxon>
        <taxon>Ecdysozoa</taxon>
        <taxon>Arthropoda</taxon>
        <taxon>Hexapoda</taxon>
        <taxon>Insecta</taxon>
        <taxon>Pterygota</taxon>
        <taxon>Neoptera</taxon>
        <taxon>Endopterygota</taxon>
        <taxon>Coleoptera</taxon>
        <taxon>Polyphaga</taxon>
        <taxon>Cucujiformia</taxon>
        <taxon>Chrysomeloidea</taxon>
        <taxon>Chrysomelidae</taxon>
        <taxon>Galerucinae</taxon>
        <taxon>Alticini</taxon>
        <taxon>Psylliodes</taxon>
    </lineage>
</organism>
<proteinExistence type="inferred from homology"/>
<dbReference type="InterPro" id="IPR027417">
    <property type="entry name" value="P-loop_NTPase"/>
</dbReference>
<gene>
    <name evidence="17" type="ORF">PSYICH_LOCUS598</name>
</gene>
<dbReference type="Gene3D" id="4.10.60.10">
    <property type="entry name" value="Zinc finger, CCHC-type"/>
    <property type="match status" value="1"/>
</dbReference>
<feature type="compositionally biased region" description="Acidic residues" evidence="13">
    <location>
        <begin position="529"/>
        <end position="542"/>
    </location>
</feature>
<dbReference type="InterPro" id="IPR001650">
    <property type="entry name" value="Helicase_C-like"/>
</dbReference>
<dbReference type="InterPro" id="IPR014001">
    <property type="entry name" value="Helicase_ATP-bd"/>
</dbReference>
<name>A0A9P0C8J7_9CUCU</name>
<dbReference type="CDD" id="cd22289">
    <property type="entry name" value="RecQL4_SLD2_NTD"/>
    <property type="match status" value="1"/>
</dbReference>
<dbReference type="GO" id="GO:0000724">
    <property type="term" value="P:double-strand break repair via homologous recombination"/>
    <property type="evidence" value="ECO:0007669"/>
    <property type="project" value="TreeGrafter"/>
</dbReference>
<dbReference type="InterPro" id="IPR004589">
    <property type="entry name" value="DNA_helicase_ATP-dep_RecQ"/>
</dbReference>
<dbReference type="OrthoDB" id="18781at2759"/>
<evidence type="ECO:0000256" key="1">
    <source>
        <dbReference type="ARBA" id="ARBA00004123"/>
    </source>
</evidence>
<dbReference type="EC" id="5.6.2.4" evidence="11"/>
<dbReference type="NCBIfam" id="TIGR00614">
    <property type="entry name" value="recQ_fam"/>
    <property type="match status" value="1"/>
</dbReference>
<dbReference type="Gene3D" id="3.40.50.300">
    <property type="entry name" value="P-loop containing nucleotide triphosphate hydrolases"/>
    <property type="match status" value="2"/>
</dbReference>
<dbReference type="GO" id="GO:0008270">
    <property type="term" value="F:zinc ion binding"/>
    <property type="evidence" value="ECO:0007669"/>
    <property type="project" value="InterPro"/>
</dbReference>
<feature type="compositionally biased region" description="Basic residues" evidence="13">
    <location>
        <begin position="455"/>
        <end position="464"/>
    </location>
</feature>
<dbReference type="SUPFAM" id="SSF52540">
    <property type="entry name" value="P-loop containing nucleoside triphosphate hydrolases"/>
    <property type="match status" value="1"/>
</dbReference>
<keyword evidence="5" id="KW-0347">Helicase</keyword>
<reference evidence="17" key="1">
    <citation type="submission" date="2022-01" db="EMBL/GenBank/DDBJ databases">
        <authorList>
            <person name="King R."/>
        </authorList>
    </citation>
    <scope>NUCLEOTIDE SEQUENCE</scope>
</reference>
<evidence type="ECO:0000256" key="12">
    <source>
        <dbReference type="ARBA" id="ARBA00049360"/>
    </source>
</evidence>
<dbReference type="Pfam" id="PF00271">
    <property type="entry name" value="Helicase_C"/>
    <property type="match status" value="1"/>
</dbReference>
<dbReference type="InterPro" id="IPR011545">
    <property type="entry name" value="DEAD/DEAH_box_helicase_dom"/>
</dbReference>